<dbReference type="Proteomes" id="UP000694428">
    <property type="component" value="Unplaced"/>
</dbReference>
<dbReference type="GO" id="GO:0008146">
    <property type="term" value="F:sulfotransferase activity"/>
    <property type="evidence" value="ECO:0007669"/>
    <property type="project" value="InterPro"/>
</dbReference>
<evidence type="ECO:0000256" key="3">
    <source>
        <dbReference type="ARBA" id="ARBA00022679"/>
    </source>
</evidence>
<dbReference type="Pfam" id="PF03567">
    <property type="entry name" value="Sulfotransfer_2"/>
    <property type="match status" value="1"/>
</dbReference>
<evidence type="ECO:0000256" key="9">
    <source>
        <dbReference type="ARBA" id="ARBA00023180"/>
    </source>
</evidence>
<feature type="region of interest" description="Disordered" evidence="10">
    <location>
        <begin position="315"/>
        <end position="349"/>
    </location>
</feature>
<keyword evidence="9" id="KW-0325">Glycoprotein</keyword>
<evidence type="ECO:0000256" key="1">
    <source>
        <dbReference type="ARBA" id="ARBA00004323"/>
    </source>
</evidence>
<reference evidence="12" key="2">
    <citation type="submission" date="2025-09" db="UniProtKB">
        <authorList>
            <consortium name="Ensembl"/>
        </authorList>
    </citation>
    <scope>IDENTIFICATION</scope>
</reference>
<keyword evidence="3" id="KW-0808">Transferase</keyword>
<dbReference type="GO" id="GO:0000139">
    <property type="term" value="C:Golgi membrane"/>
    <property type="evidence" value="ECO:0007669"/>
    <property type="project" value="UniProtKB-SubCell"/>
</dbReference>
<organism evidence="12 13">
    <name type="scientific">Pavo cristatus</name>
    <name type="common">Indian peafowl</name>
    <name type="synonym">Blue peafowl</name>
    <dbReference type="NCBI Taxonomy" id="9049"/>
    <lineage>
        <taxon>Eukaryota</taxon>
        <taxon>Metazoa</taxon>
        <taxon>Chordata</taxon>
        <taxon>Craniata</taxon>
        <taxon>Vertebrata</taxon>
        <taxon>Euteleostomi</taxon>
        <taxon>Archelosauria</taxon>
        <taxon>Archosauria</taxon>
        <taxon>Dinosauria</taxon>
        <taxon>Saurischia</taxon>
        <taxon>Theropoda</taxon>
        <taxon>Coelurosauria</taxon>
        <taxon>Aves</taxon>
        <taxon>Neognathae</taxon>
        <taxon>Galloanserae</taxon>
        <taxon>Galliformes</taxon>
        <taxon>Phasianidae</taxon>
        <taxon>Phasianinae</taxon>
        <taxon>Pavo</taxon>
    </lineage>
</organism>
<feature type="compositionally biased region" description="Acidic residues" evidence="10">
    <location>
        <begin position="327"/>
        <end position="342"/>
    </location>
</feature>
<evidence type="ECO:0000256" key="4">
    <source>
        <dbReference type="ARBA" id="ARBA00022692"/>
    </source>
</evidence>
<name>A0A8C9L125_PAVCR</name>
<evidence type="ECO:0000256" key="6">
    <source>
        <dbReference type="ARBA" id="ARBA00022989"/>
    </source>
</evidence>
<feature type="transmembrane region" description="Helical" evidence="11">
    <location>
        <begin position="51"/>
        <end position="70"/>
    </location>
</feature>
<evidence type="ECO:0000256" key="10">
    <source>
        <dbReference type="SAM" id="MobiDB-lite"/>
    </source>
</evidence>
<dbReference type="InterPro" id="IPR027417">
    <property type="entry name" value="P-loop_NTPase"/>
</dbReference>
<comment type="similarity">
    <text evidence="2">Belongs to the sulfotransferase 3 family.</text>
</comment>
<dbReference type="Gene3D" id="3.40.50.300">
    <property type="entry name" value="P-loop containing nucleotide triphosphate hydrolases"/>
    <property type="match status" value="2"/>
</dbReference>
<keyword evidence="7" id="KW-0333">Golgi apparatus</keyword>
<keyword evidence="5" id="KW-0735">Signal-anchor</keyword>
<comment type="subcellular location">
    <subcellularLocation>
        <location evidence="1">Golgi apparatus membrane</location>
        <topology evidence="1">Single-pass type II membrane protein</topology>
    </subcellularLocation>
</comment>
<dbReference type="PANTHER" id="PTHR12129:SF15">
    <property type="entry name" value="URONYL 2-SULFOTRANSFERASE"/>
    <property type="match status" value="1"/>
</dbReference>
<keyword evidence="4 11" id="KW-0812">Transmembrane</keyword>
<dbReference type="PANTHER" id="PTHR12129">
    <property type="entry name" value="HEPARAN SULFATE 2-O-SULFOTRANSFERASE"/>
    <property type="match status" value="1"/>
</dbReference>
<dbReference type="Ensembl" id="ENSPSTT00000000487.1">
    <property type="protein sequence ID" value="ENSPSTP00000000466.1"/>
    <property type="gene ID" value="ENSPSTG00000000403.1"/>
</dbReference>
<keyword evidence="8 11" id="KW-0472">Membrane</keyword>
<feature type="region of interest" description="Disordered" evidence="10">
    <location>
        <begin position="1"/>
        <end position="34"/>
    </location>
</feature>
<evidence type="ECO:0000313" key="12">
    <source>
        <dbReference type="Ensembl" id="ENSPSTP00000000466.1"/>
    </source>
</evidence>
<evidence type="ECO:0000256" key="11">
    <source>
        <dbReference type="SAM" id="Phobius"/>
    </source>
</evidence>
<dbReference type="AlphaFoldDB" id="A0A8C9L125"/>
<evidence type="ECO:0000256" key="7">
    <source>
        <dbReference type="ARBA" id="ARBA00023034"/>
    </source>
</evidence>
<keyword evidence="13" id="KW-1185">Reference proteome</keyword>
<protein>
    <submittedName>
        <fullName evidence="12">Uronyl 2-sulfotransferase</fullName>
    </submittedName>
</protein>
<sequence length="349" mass="40598">MKKKQQHGGGGDCPAPRPPAAVAAAGGPSQGGGWKRRRPLSLLPFLSLRDYGFCMAALLLFCVGSLFYQLNGGPPHFLLDLRHYLGNSTYLDDHGPPPQKVLPFPSQVVYNRVGKCGSRTVVLLLRILSEKHGFNLVTSDIHNKTRLTKNEQVSYSLSFSRDQPVYINIIRDPVNRFLSNYFFRRFGDWRGEQNHMIRTPSMRQEERYLVCLNKRILLLISGWETEASVLQRCIFYSSYLVLSLVVPAMLLVFFTEHRKLGNLTVTVKKTVPSPEAIQILYQRMRYEYEFYYYVKEQFHLLKRKFGLKSRIRKPRPRPEFFIPSPLETEEPIDDEEEDDEKWLEDIYKR</sequence>
<evidence type="ECO:0000256" key="8">
    <source>
        <dbReference type="ARBA" id="ARBA00023136"/>
    </source>
</evidence>
<dbReference type="InterPro" id="IPR005331">
    <property type="entry name" value="Sulfotransferase"/>
</dbReference>
<dbReference type="SUPFAM" id="SSF52540">
    <property type="entry name" value="P-loop containing nucleoside triphosphate hydrolases"/>
    <property type="match status" value="1"/>
</dbReference>
<proteinExistence type="inferred from homology"/>
<keyword evidence="6 11" id="KW-1133">Transmembrane helix</keyword>
<accession>A0A8C9L125</accession>
<evidence type="ECO:0000256" key="2">
    <source>
        <dbReference type="ARBA" id="ARBA00010569"/>
    </source>
</evidence>
<evidence type="ECO:0000256" key="5">
    <source>
        <dbReference type="ARBA" id="ARBA00022968"/>
    </source>
</evidence>
<evidence type="ECO:0000313" key="13">
    <source>
        <dbReference type="Proteomes" id="UP000694428"/>
    </source>
</evidence>
<feature type="transmembrane region" description="Helical" evidence="11">
    <location>
        <begin position="234"/>
        <end position="254"/>
    </location>
</feature>
<dbReference type="InterPro" id="IPR007734">
    <property type="entry name" value="Heparan_SO4_2-O-STrfase"/>
</dbReference>
<reference evidence="12" key="1">
    <citation type="submission" date="2025-08" db="UniProtKB">
        <authorList>
            <consortium name="Ensembl"/>
        </authorList>
    </citation>
    <scope>IDENTIFICATION</scope>
</reference>